<sequence length="411" mass="43801">MSVSCYRYCRVTPSCSAQYVCNKLTGAPVHSLPGGRTVVPLLHPQHHSLPFALTLELHARQPERYGDTAKLPRPPQLDPSVFALHYMLAGSGKLVRAGGSEQLQAGDAVLMQSGAAACCVADGDDEEEWSARQPAGGSEAPAWHLAELVAYMPQELFRQPRQQTGQVPLLAAASLQPLLQHASTEVGTLPDSMARELLAGAKATARQALLGGEGPGAQQDGSSSSGDEGGSSNSSSSSAGGSGERLLPFFQSAANSLAGWWQQQQDRTCPVTKRTLAELTAFQMPGQTNRLAVQFDPFSRPEVPFISGIEVFERGHHTQPHVHPHAHELFFILAGQGTAFCGSERFPVTAGDVVVFCPGAIHGIDNDSSSRMYCLELMVPNEQFAEFVRTGTDTGRLAADDLCVLASIGCR</sequence>
<dbReference type="AlphaFoldDB" id="A0A9D4TXF0"/>
<feature type="domain" description="Cupin type-2" evidence="3">
    <location>
        <begin position="310"/>
        <end position="376"/>
    </location>
</feature>
<evidence type="ECO:0000256" key="1">
    <source>
        <dbReference type="ARBA" id="ARBA00023125"/>
    </source>
</evidence>
<dbReference type="InterPro" id="IPR011051">
    <property type="entry name" value="RmlC_Cupin_sf"/>
</dbReference>
<comment type="caution">
    <text evidence="4">The sequence shown here is derived from an EMBL/GenBank/DDBJ whole genome shotgun (WGS) entry which is preliminary data.</text>
</comment>
<dbReference type="PANTHER" id="PTHR43346">
    <property type="entry name" value="LIGAND BINDING DOMAIN PROTEIN, PUTATIVE (AFU_ORTHOLOGUE AFUA_6G14370)-RELATED"/>
    <property type="match status" value="1"/>
</dbReference>
<dbReference type="InterPro" id="IPR037923">
    <property type="entry name" value="HTH-like"/>
</dbReference>
<dbReference type="Proteomes" id="UP001055712">
    <property type="component" value="Unassembled WGS sequence"/>
</dbReference>
<feature type="region of interest" description="Disordered" evidence="2">
    <location>
        <begin position="211"/>
        <end position="245"/>
    </location>
</feature>
<feature type="compositionally biased region" description="Low complexity" evidence="2">
    <location>
        <begin position="216"/>
        <end position="239"/>
    </location>
</feature>
<organism evidence="4 5">
    <name type="scientific">Chlorella vulgaris</name>
    <name type="common">Green alga</name>
    <dbReference type="NCBI Taxonomy" id="3077"/>
    <lineage>
        <taxon>Eukaryota</taxon>
        <taxon>Viridiplantae</taxon>
        <taxon>Chlorophyta</taxon>
        <taxon>core chlorophytes</taxon>
        <taxon>Trebouxiophyceae</taxon>
        <taxon>Chlorellales</taxon>
        <taxon>Chlorellaceae</taxon>
        <taxon>Chlorella clade</taxon>
        <taxon>Chlorella</taxon>
    </lineage>
</organism>
<evidence type="ECO:0000313" key="5">
    <source>
        <dbReference type="Proteomes" id="UP001055712"/>
    </source>
</evidence>
<dbReference type="SUPFAM" id="SSF51215">
    <property type="entry name" value="Regulatory protein AraC"/>
    <property type="match status" value="1"/>
</dbReference>
<protein>
    <recommendedName>
        <fullName evidence="3">Cupin type-2 domain-containing protein</fullName>
    </recommendedName>
</protein>
<dbReference type="PANTHER" id="PTHR43346:SF1">
    <property type="entry name" value="QUERCETIN 2,3-DIOXYGENASE-RELATED"/>
    <property type="match status" value="1"/>
</dbReference>
<keyword evidence="1" id="KW-0238">DNA-binding</keyword>
<dbReference type="EMBL" id="SIDB01000002">
    <property type="protein sequence ID" value="KAI3436670.1"/>
    <property type="molecule type" value="Genomic_DNA"/>
</dbReference>
<gene>
    <name evidence="4" type="ORF">D9Q98_006086</name>
</gene>
<dbReference type="SUPFAM" id="SSF51182">
    <property type="entry name" value="RmlC-like cupins"/>
    <property type="match status" value="1"/>
</dbReference>
<dbReference type="Gene3D" id="2.60.120.10">
    <property type="entry name" value="Jelly Rolls"/>
    <property type="match status" value="1"/>
</dbReference>
<reference evidence="4" key="1">
    <citation type="journal article" date="2019" name="Plant J.">
        <title>Chlorella vulgaris genome assembly and annotation reveals the molecular basis for metabolic acclimation to high light conditions.</title>
        <authorList>
            <person name="Cecchin M."/>
            <person name="Marcolungo L."/>
            <person name="Rossato M."/>
            <person name="Girolomoni L."/>
            <person name="Cosentino E."/>
            <person name="Cuine S."/>
            <person name="Li-Beisson Y."/>
            <person name="Delledonne M."/>
            <person name="Ballottari M."/>
        </authorList>
    </citation>
    <scope>NUCLEOTIDE SEQUENCE</scope>
    <source>
        <strain evidence="4">211/11P</strain>
    </source>
</reference>
<dbReference type="OrthoDB" id="1546383at2759"/>
<keyword evidence="5" id="KW-1185">Reference proteome</keyword>
<reference evidence="4" key="2">
    <citation type="submission" date="2020-11" db="EMBL/GenBank/DDBJ databases">
        <authorList>
            <person name="Cecchin M."/>
            <person name="Marcolungo L."/>
            <person name="Rossato M."/>
            <person name="Girolomoni L."/>
            <person name="Cosentino E."/>
            <person name="Cuine S."/>
            <person name="Li-Beisson Y."/>
            <person name="Delledonne M."/>
            <person name="Ballottari M."/>
        </authorList>
    </citation>
    <scope>NUCLEOTIDE SEQUENCE</scope>
    <source>
        <strain evidence="4">211/11P</strain>
        <tissue evidence="4">Whole cell</tissue>
    </source>
</reference>
<name>A0A9D4TXF0_CHLVU</name>
<evidence type="ECO:0000313" key="4">
    <source>
        <dbReference type="EMBL" id="KAI3436670.1"/>
    </source>
</evidence>
<dbReference type="GO" id="GO:0003677">
    <property type="term" value="F:DNA binding"/>
    <property type="evidence" value="ECO:0007669"/>
    <property type="project" value="UniProtKB-KW"/>
</dbReference>
<evidence type="ECO:0000256" key="2">
    <source>
        <dbReference type="SAM" id="MobiDB-lite"/>
    </source>
</evidence>
<dbReference type="Pfam" id="PF07883">
    <property type="entry name" value="Cupin_2"/>
    <property type="match status" value="1"/>
</dbReference>
<accession>A0A9D4TXF0</accession>
<evidence type="ECO:0000259" key="3">
    <source>
        <dbReference type="Pfam" id="PF07883"/>
    </source>
</evidence>
<dbReference type="InterPro" id="IPR013096">
    <property type="entry name" value="Cupin_2"/>
</dbReference>
<dbReference type="InterPro" id="IPR014710">
    <property type="entry name" value="RmlC-like_jellyroll"/>
</dbReference>
<proteinExistence type="predicted"/>
<dbReference type="InterPro" id="IPR052538">
    <property type="entry name" value="Flavonoid_dioxygenase-like"/>
</dbReference>